<sequence>MEIKTTKRQDHSNNVCSTWGNNHFKTFDGDIYQFPGTCDYNFVSDTHHILKEFSVHISRKLKDGHLMIDHITATIKDSEIKLRPQFVVVNEKIVSLPYYAPGLYIERNSQYTKLYGKPGFMLIWNEADALMVELDEKFHNRTYGLCGDYNGIPDGLQSTANDFGNLQQVHQPNRICKDVEDTPEEDNAFCEQYRESCEKLLSRKVFASCKSRLNTQRYIQACMLDMCSCNNVLDGFCLCSTVSEYSRQCAHAGGKPENWRTEKFCHMECPYNMIHKESGSPCMDTCSHLDTSSLCEDHHVDGCFCPPGTVFDDYSKSGCIPVHECKCTMKGKHYNPGSLVSSECEECVCNGGKWLCKNLPCPGVCSLEGGAHFSTFDGMKYTFHGACFYTLSKDCKTHLYTVLVEIIQCGRMETETCLNSVVLLSENKHSVTCISFFIQNMTNYTIFRPSTFHVLLETRFGLQLQIQLVPLMQVYMTLDQSHKDKTCGLCGNYNDVLYDDYKTANGLIEGTAVAFANTWKAQTKCPDKSDLLEDPCTTSFPEQYADFMCSHLTNPNGNFAECHSTIHPDEYFKKCTYDTCNCENNKDCMCAALYSYVRACASKGIVLTGWQGEICNSYTNTCPETLTYSYDMKSCGRTCLSLSEKDPTCGINHVPVDGCGCAEGLYMNKNDRCVSSHECPCRYHGTYLKPGDKCIISIKLCFFFPLLFNLLTDLFFQQYNEECRPGCICPDNLFKNEAGKCVIEDECYCSHNGTSYSPGSRIKTDRKISTCQKGIWGDSIPIPFIGKCTAYGNGHYITFDGVRYNFDGNCAYVLVQVNQSSNGTFSVVIENIPCGTTKTTCYKSIKLFLNVIQWFIDVFLLKHQGEVCGLCGNFDGNSNEFTTRGRYTVADVYEFANSWKVSPLCQDAIHGKDPCIEHPVRNVWAISICQIIMSEVFKTCHEKVDATPYFDACVHDSCSCDTGGDCMCFCTAVAAYAFACKEAGACIDWRTPDICRMYTHVQSVNEIWGKHVFYPV</sequence>
<name>A0A4W3HI61_CALMI</name>
<organism evidence="8 9">
    <name type="scientific">Callorhinchus milii</name>
    <name type="common">Ghost shark</name>
    <dbReference type="NCBI Taxonomy" id="7868"/>
    <lineage>
        <taxon>Eukaryota</taxon>
        <taxon>Metazoa</taxon>
        <taxon>Chordata</taxon>
        <taxon>Craniata</taxon>
        <taxon>Vertebrata</taxon>
        <taxon>Chondrichthyes</taxon>
        <taxon>Holocephali</taxon>
        <taxon>Chimaeriformes</taxon>
        <taxon>Callorhinchidae</taxon>
        <taxon>Callorhinchus</taxon>
    </lineage>
</organism>
<dbReference type="InParanoid" id="A0A4W3HI61"/>
<comment type="subcellular location">
    <subcellularLocation>
        <location evidence="1">Secreted</location>
    </subcellularLocation>
</comment>
<dbReference type="Pfam" id="PF01826">
    <property type="entry name" value="TIL"/>
    <property type="match status" value="1"/>
</dbReference>
<proteinExistence type="predicted"/>
<dbReference type="FunFam" id="2.10.25.10:FF:000153">
    <property type="entry name" value="MUC5B isoform 1"/>
    <property type="match status" value="1"/>
</dbReference>
<dbReference type="Pfam" id="PF08742">
    <property type="entry name" value="C8"/>
    <property type="match status" value="3"/>
</dbReference>
<dbReference type="CDD" id="cd19941">
    <property type="entry name" value="TIL"/>
    <property type="match status" value="3"/>
</dbReference>
<reference evidence="8" key="5">
    <citation type="submission" date="2025-09" db="UniProtKB">
        <authorList>
            <consortium name="Ensembl"/>
        </authorList>
    </citation>
    <scope>IDENTIFICATION</scope>
</reference>
<evidence type="ECO:0000259" key="7">
    <source>
        <dbReference type="PROSITE" id="PS51233"/>
    </source>
</evidence>
<protein>
    <recommendedName>
        <fullName evidence="7">VWFD domain-containing protein</fullName>
    </recommendedName>
</protein>
<dbReference type="InterPro" id="IPR002919">
    <property type="entry name" value="TIL_dom"/>
</dbReference>
<reference evidence="8" key="4">
    <citation type="submission" date="2025-08" db="UniProtKB">
        <authorList>
            <consortium name="Ensembl"/>
        </authorList>
    </citation>
    <scope>IDENTIFICATION</scope>
</reference>
<evidence type="ECO:0000256" key="6">
    <source>
        <dbReference type="ARBA" id="ARBA00023180"/>
    </source>
</evidence>
<accession>A0A4W3HI61</accession>
<dbReference type="InterPro" id="IPR014853">
    <property type="entry name" value="VWF/SSPO/ZAN-like_Cys-rich_dom"/>
</dbReference>
<evidence type="ECO:0000256" key="1">
    <source>
        <dbReference type="ARBA" id="ARBA00004613"/>
    </source>
</evidence>
<dbReference type="Ensembl" id="ENSCMIT00000015314.1">
    <property type="protein sequence ID" value="ENSCMIP00000015000.1"/>
    <property type="gene ID" value="ENSCMIG00000007359.1"/>
</dbReference>
<dbReference type="SMART" id="SM00215">
    <property type="entry name" value="VWC_out"/>
    <property type="match status" value="1"/>
</dbReference>
<dbReference type="InterPro" id="IPR036084">
    <property type="entry name" value="Ser_inhib-like_sf"/>
</dbReference>
<keyword evidence="6" id="KW-0325">Glycoprotein</keyword>
<evidence type="ECO:0000256" key="2">
    <source>
        <dbReference type="ARBA" id="ARBA00022525"/>
    </source>
</evidence>
<dbReference type="SMART" id="SM00216">
    <property type="entry name" value="VWD"/>
    <property type="match status" value="3"/>
</dbReference>
<keyword evidence="9" id="KW-1185">Reference proteome</keyword>
<dbReference type="AlphaFoldDB" id="A0A4W3HI61"/>
<reference evidence="9" key="1">
    <citation type="journal article" date="2006" name="Science">
        <title>Ancient noncoding elements conserved in the human genome.</title>
        <authorList>
            <person name="Venkatesh B."/>
            <person name="Kirkness E.F."/>
            <person name="Loh Y.H."/>
            <person name="Halpern A.L."/>
            <person name="Lee A.P."/>
            <person name="Johnson J."/>
            <person name="Dandona N."/>
            <person name="Viswanathan L.D."/>
            <person name="Tay A."/>
            <person name="Venter J.C."/>
            <person name="Strausberg R.L."/>
            <person name="Brenner S."/>
        </authorList>
    </citation>
    <scope>NUCLEOTIDE SEQUENCE [LARGE SCALE GENOMIC DNA]</scope>
</reference>
<dbReference type="PANTHER" id="PTHR11339:SF371">
    <property type="entry name" value="MUCIN-2"/>
    <property type="match status" value="1"/>
</dbReference>
<dbReference type="GO" id="GO:0031012">
    <property type="term" value="C:extracellular matrix"/>
    <property type="evidence" value="ECO:0007669"/>
    <property type="project" value="TreeGrafter"/>
</dbReference>
<dbReference type="Pfam" id="PF00094">
    <property type="entry name" value="VWD"/>
    <property type="match status" value="3"/>
</dbReference>
<feature type="domain" description="VWFD" evidence="7">
    <location>
        <begin position="14"/>
        <end position="191"/>
    </location>
</feature>
<dbReference type="OMA" id="EVTNDCE"/>
<dbReference type="InterPro" id="IPR050780">
    <property type="entry name" value="Mucin_vWF_Thrombospondin_sf"/>
</dbReference>
<dbReference type="SMART" id="SM00832">
    <property type="entry name" value="C8"/>
    <property type="match status" value="3"/>
</dbReference>
<keyword evidence="2" id="KW-0964">Secreted</keyword>
<dbReference type="Gene3D" id="2.10.25.10">
    <property type="entry name" value="Laminin"/>
    <property type="match status" value="3"/>
</dbReference>
<keyword evidence="4" id="KW-0677">Repeat</keyword>
<evidence type="ECO:0000313" key="9">
    <source>
        <dbReference type="Proteomes" id="UP000314986"/>
    </source>
</evidence>
<dbReference type="GeneTree" id="ENSGT00940000156076"/>
<evidence type="ECO:0000313" key="8">
    <source>
        <dbReference type="Ensembl" id="ENSCMIP00000015000.1"/>
    </source>
</evidence>
<evidence type="ECO:0000256" key="4">
    <source>
        <dbReference type="ARBA" id="ARBA00022737"/>
    </source>
</evidence>
<dbReference type="PROSITE" id="PS51233">
    <property type="entry name" value="VWFD"/>
    <property type="match status" value="3"/>
</dbReference>
<dbReference type="InterPro" id="IPR001846">
    <property type="entry name" value="VWF_type-D"/>
</dbReference>
<keyword evidence="3" id="KW-0732">Signal</keyword>
<reference evidence="9" key="2">
    <citation type="journal article" date="2007" name="PLoS Biol.">
        <title>Survey sequencing and comparative analysis of the elephant shark (Callorhinchus milii) genome.</title>
        <authorList>
            <person name="Venkatesh B."/>
            <person name="Kirkness E.F."/>
            <person name="Loh Y.H."/>
            <person name="Halpern A.L."/>
            <person name="Lee A.P."/>
            <person name="Johnson J."/>
            <person name="Dandona N."/>
            <person name="Viswanathan L.D."/>
            <person name="Tay A."/>
            <person name="Venter J.C."/>
            <person name="Strausberg R.L."/>
            <person name="Brenner S."/>
        </authorList>
    </citation>
    <scope>NUCLEOTIDE SEQUENCE [LARGE SCALE GENOMIC DNA]</scope>
</reference>
<reference evidence="9" key="3">
    <citation type="journal article" date="2014" name="Nature">
        <title>Elephant shark genome provides unique insights into gnathostome evolution.</title>
        <authorList>
            <consortium name="International Elephant Shark Genome Sequencing Consortium"/>
            <person name="Venkatesh B."/>
            <person name="Lee A.P."/>
            <person name="Ravi V."/>
            <person name="Maurya A.K."/>
            <person name="Lian M.M."/>
            <person name="Swann J.B."/>
            <person name="Ohta Y."/>
            <person name="Flajnik M.F."/>
            <person name="Sutoh Y."/>
            <person name="Kasahara M."/>
            <person name="Hoon S."/>
            <person name="Gangu V."/>
            <person name="Roy S.W."/>
            <person name="Irimia M."/>
            <person name="Korzh V."/>
            <person name="Kondrychyn I."/>
            <person name="Lim Z.W."/>
            <person name="Tay B.H."/>
            <person name="Tohari S."/>
            <person name="Kong K.W."/>
            <person name="Ho S."/>
            <person name="Lorente-Galdos B."/>
            <person name="Quilez J."/>
            <person name="Marques-Bonet T."/>
            <person name="Raney B.J."/>
            <person name="Ingham P.W."/>
            <person name="Tay A."/>
            <person name="Hillier L.W."/>
            <person name="Minx P."/>
            <person name="Boehm T."/>
            <person name="Wilson R.K."/>
            <person name="Brenner S."/>
            <person name="Warren W.C."/>
        </authorList>
    </citation>
    <scope>NUCLEOTIDE SEQUENCE [LARGE SCALE GENOMIC DNA]</scope>
</reference>
<keyword evidence="5" id="KW-1015">Disulfide bond</keyword>
<dbReference type="PANTHER" id="PTHR11339">
    <property type="entry name" value="EXTRACELLULAR MATRIX GLYCOPROTEIN RELATED"/>
    <property type="match status" value="1"/>
</dbReference>
<evidence type="ECO:0000256" key="3">
    <source>
        <dbReference type="ARBA" id="ARBA00022729"/>
    </source>
</evidence>
<dbReference type="SUPFAM" id="SSF57567">
    <property type="entry name" value="Serine protease inhibitors"/>
    <property type="match status" value="3"/>
</dbReference>
<evidence type="ECO:0000256" key="5">
    <source>
        <dbReference type="ARBA" id="ARBA00023157"/>
    </source>
</evidence>
<feature type="domain" description="VWFD" evidence="7">
    <location>
        <begin position="786"/>
        <end position="867"/>
    </location>
</feature>
<dbReference type="Proteomes" id="UP000314986">
    <property type="component" value="Unassembled WGS sequence"/>
</dbReference>
<dbReference type="STRING" id="7868.ENSCMIP00000015000"/>
<dbReference type="InterPro" id="IPR001007">
    <property type="entry name" value="VWF_dom"/>
</dbReference>
<dbReference type="GO" id="GO:0005615">
    <property type="term" value="C:extracellular space"/>
    <property type="evidence" value="ECO:0007669"/>
    <property type="project" value="TreeGrafter"/>
</dbReference>
<dbReference type="FunFam" id="2.10.25.10:FF:000674">
    <property type="entry name" value="Mucin-2"/>
    <property type="match status" value="1"/>
</dbReference>
<feature type="domain" description="VWFD" evidence="7">
    <location>
        <begin position="363"/>
        <end position="526"/>
    </location>
</feature>